<accession>A0A857C2Q2</accession>
<dbReference type="InterPro" id="IPR006311">
    <property type="entry name" value="TAT_signal"/>
</dbReference>
<evidence type="ECO:0000259" key="1">
    <source>
        <dbReference type="Pfam" id="PF01979"/>
    </source>
</evidence>
<keyword evidence="2" id="KW-0378">Hydrolase</keyword>
<dbReference type="OrthoDB" id="9765769at2"/>
<evidence type="ECO:0000313" key="3">
    <source>
        <dbReference type="Proteomes" id="UP000435648"/>
    </source>
</evidence>
<dbReference type="PROSITE" id="PS51318">
    <property type="entry name" value="TAT"/>
    <property type="match status" value="1"/>
</dbReference>
<dbReference type="PANTHER" id="PTHR43135">
    <property type="entry name" value="ALPHA-D-RIBOSE 1-METHYLPHOSPHONATE 5-TRIPHOSPHATE DIPHOSPHATASE"/>
    <property type="match status" value="1"/>
</dbReference>
<dbReference type="Proteomes" id="UP000435648">
    <property type="component" value="Chromosome"/>
</dbReference>
<name>A0A857C2Q2_9HYPH</name>
<dbReference type="Pfam" id="PF01979">
    <property type="entry name" value="Amidohydro_1"/>
    <property type="match status" value="1"/>
</dbReference>
<dbReference type="CDD" id="cd01299">
    <property type="entry name" value="Met_dep_hydrolase_A"/>
    <property type="match status" value="1"/>
</dbReference>
<dbReference type="GO" id="GO:0016810">
    <property type="term" value="F:hydrolase activity, acting on carbon-nitrogen (but not peptide) bonds"/>
    <property type="evidence" value="ECO:0007669"/>
    <property type="project" value="InterPro"/>
</dbReference>
<dbReference type="InterPro" id="IPR051781">
    <property type="entry name" value="Metallo-dep_Hydrolase"/>
</dbReference>
<proteinExistence type="predicted"/>
<dbReference type="KEGG" id="siw:GH266_01165"/>
<dbReference type="InterPro" id="IPR057744">
    <property type="entry name" value="OTAase-like"/>
</dbReference>
<dbReference type="InterPro" id="IPR011059">
    <property type="entry name" value="Metal-dep_hydrolase_composite"/>
</dbReference>
<dbReference type="RefSeq" id="WP_158192262.1">
    <property type="nucleotide sequence ID" value="NZ_CP046908.1"/>
</dbReference>
<dbReference type="Gene3D" id="3.20.20.140">
    <property type="entry name" value="Metal-dependent hydrolases"/>
    <property type="match status" value="1"/>
</dbReference>
<gene>
    <name evidence="2" type="ORF">GH266_01165</name>
</gene>
<reference evidence="2 3" key="1">
    <citation type="submission" date="2019-12" db="EMBL/GenBank/DDBJ databases">
        <title>The genome of Stappia indica PHM037.</title>
        <authorList>
            <person name="Kacar D."/>
            <person name="Galan B."/>
            <person name="Canedo L."/>
            <person name="Rodriguez P."/>
            <person name="de la Calle F."/>
            <person name="Garcia J.L."/>
        </authorList>
    </citation>
    <scope>NUCLEOTIDE SEQUENCE [LARGE SCALE GENOMIC DNA]</scope>
    <source>
        <strain evidence="2 3">PHM037</strain>
    </source>
</reference>
<feature type="domain" description="Amidohydrolase-related" evidence="1">
    <location>
        <begin position="107"/>
        <end position="462"/>
    </location>
</feature>
<dbReference type="PANTHER" id="PTHR43135:SF3">
    <property type="entry name" value="ALPHA-D-RIBOSE 1-METHYLPHOSPHONATE 5-TRIPHOSPHATE DIPHOSPHATASE"/>
    <property type="match status" value="1"/>
</dbReference>
<dbReference type="SUPFAM" id="SSF51338">
    <property type="entry name" value="Composite domain of metallo-dependent hydrolases"/>
    <property type="match status" value="1"/>
</dbReference>
<dbReference type="InterPro" id="IPR006680">
    <property type="entry name" value="Amidohydro-rel"/>
</dbReference>
<sequence length="470" mass="49958">MACRCGAPQTLAAYRRIEADLSRRELIGGAAAVVGLFAGFGLAPSRAQTGEPGRPLLLTNLRLFDGQELSIRDDVDILIENGVISALPPKGQGPAEATRLDCGGRVAMPGLIDCHWHSTLVSVSQVTALTGDIAYVHLLAAREAGATLLRGFTTVRDVGGPAFALKRAIDEGVVAGPRIFPSGALVSQTSGHGDFRMLNDLPRADRDPLSYPDRVGVTAIADGVDEVLRRVREQLMRGASQIKMMAGGGVSSAYDPLDSTQFTEAELRAGVDAASDWGTYVCVHVYTPKGIQRAIRAGVRCIEHGQLADEETIAMMADEGIWWSLQPFLTDEDANVYADPRMRADQQRVSEGTVGAYAMARELGVRSVFGTDVLMSPGNAASQGRQLAKLTRFMSPLEALRAATGRAGELLAMSGERNPYRAPVGVVAPGALADLLVVDGEPETDLSFLGTPDTSLRLIMKGGEVFRSSL</sequence>
<dbReference type="EMBL" id="CP046908">
    <property type="protein sequence ID" value="QGZ33237.1"/>
    <property type="molecule type" value="Genomic_DNA"/>
</dbReference>
<protein>
    <submittedName>
        <fullName evidence="2">Amidohydrolase family protein</fullName>
    </submittedName>
</protein>
<dbReference type="InterPro" id="IPR032466">
    <property type="entry name" value="Metal_Hydrolase"/>
</dbReference>
<dbReference type="AlphaFoldDB" id="A0A857C2Q2"/>
<dbReference type="Gene3D" id="2.30.40.10">
    <property type="entry name" value="Urease, subunit C, domain 1"/>
    <property type="match status" value="1"/>
</dbReference>
<evidence type="ECO:0000313" key="2">
    <source>
        <dbReference type="EMBL" id="QGZ33237.1"/>
    </source>
</evidence>
<organism evidence="2 3">
    <name type="scientific">Stappia indica</name>
    <dbReference type="NCBI Taxonomy" id="538381"/>
    <lineage>
        <taxon>Bacteria</taxon>
        <taxon>Pseudomonadati</taxon>
        <taxon>Pseudomonadota</taxon>
        <taxon>Alphaproteobacteria</taxon>
        <taxon>Hyphomicrobiales</taxon>
        <taxon>Stappiaceae</taxon>
        <taxon>Stappia</taxon>
    </lineage>
</organism>
<dbReference type="SUPFAM" id="SSF51556">
    <property type="entry name" value="Metallo-dependent hydrolases"/>
    <property type="match status" value="1"/>
</dbReference>